<keyword evidence="6 7" id="KW-0472">Membrane</keyword>
<dbReference type="PROSITE" id="PS50928">
    <property type="entry name" value="ABC_TM1"/>
    <property type="match status" value="1"/>
</dbReference>
<keyword evidence="3" id="KW-1003">Cell membrane</keyword>
<feature type="transmembrane region" description="Helical" evidence="7">
    <location>
        <begin position="147"/>
        <end position="168"/>
    </location>
</feature>
<keyword evidence="2 7" id="KW-0813">Transport</keyword>
<dbReference type="SUPFAM" id="SSF161098">
    <property type="entry name" value="MetI-like"/>
    <property type="match status" value="2"/>
</dbReference>
<dbReference type="InterPro" id="IPR000515">
    <property type="entry name" value="MetI-like"/>
</dbReference>
<dbReference type="InterPro" id="IPR051393">
    <property type="entry name" value="ABC_transporter_permease"/>
</dbReference>
<sequence>MEEQLDMLSKGMTLEKRQKVWGWMMGGPAFFGLAFFVILPFVMAIAMTFTNQRLLSPYPTEFVGMQNYERLLGINYVVLSPLEDEAGELILDQNDDPIYPRLRTVLRSDYPKLRYYYQLASIKVWDDKAFVLLARDPVFWRSLWNTLSFVLLVVPLQGCVALGLALLVNQGLKGTLFFRTVFFAPVVTSMVVVSIVWTFLYHKDMGAINVYLRWFSLGLLGPVDWLGDKAWAIPSIVIMSAWQGAGVQMLIFLAGLQGIPKEQYEAASIDGANRWQRFRYITLPGLKNTLVFIVISTTIAAFGLFTQVDVMTQGGPQDSTSTVMYHAITQGYRQMDIAYGATISVVYFIVIFIIALLQKRFMSRRQK</sequence>
<evidence type="ECO:0000256" key="3">
    <source>
        <dbReference type="ARBA" id="ARBA00022475"/>
    </source>
</evidence>
<name>A0ABU3ZQ73_9GAMM</name>
<dbReference type="PANTHER" id="PTHR30193:SF37">
    <property type="entry name" value="INNER MEMBRANE ABC TRANSPORTER PERMEASE PROTEIN YCJO"/>
    <property type="match status" value="1"/>
</dbReference>
<feature type="domain" description="ABC transmembrane type-1" evidence="8">
    <location>
        <begin position="143"/>
        <end position="358"/>
    </location>
</feature>
<organism evidence="9 10">
    <name type="scientific">Photobacterium rosenbergii</name>
    <dbReference type="NCBI Taxonomy" id="294936"/>
    <lineage>
        <taxon>Bacteria</taxon>
        <taxon>Pseudomonadati</taxon>
        <taxon>Pseudomonadota</taxon>
        <taxon>Gammaproteobacteria</taxon>
        <taxon>Vibrionales</taxon>
        <taxon>Vibrionaceae</taxon>
        <taxon>Photobacterium</taxon>
    </lineage>
</organism>
<comment type="caution">
    <text evidence="9">The sequence shown here is derived from an EMBL/GenBank/DDBJ whole genome shotgun (WGS) entry which is preliminary data.</text>
</comment>
<evidence type="ECO:0000313" key="10">
    <source>
        <dbReference type="Proteomes" id="UP001186452"/>
    </source>
</evidence>
<comment type="similarity">
    <text evidence="7">Belongs to the binding-protein-dependent transport system permease family.</text>
</comment>
<comment type="subcellular location">
    <subcellularLocation>
        <location evidence="1 7">Cell membrane</location>
        <topology evidence="1 7">Multi-pass membrane protein</topology>
    </subcellularLocation>
</comment>
<dbReference type="EMBL" id="JAWJZI010000023">
    <property type="protein sequence ID" value="MDV5172179.1"/>
    <property type="molecule type" value="Genomic_DNA"/>
</dbReference>
<dbReference type="InterPro" id="IPR035906">
    <property type="entry name" value="MetI-like_sf"/>
</dbReference>
<evidence type="ECO:0000313" key="9">
    <source>
        <dbReference type="EMBL" id="MDV5172179.1"/>
    </source>
</evidence>
<evidence type="ECO:0000256" key="7">
    <source>
        <dbReference type="RuleBase" id="RU363032"/>
    </source>
</evidence>
<feature type="transmembrane region" description="Helical" evidence="7">
    <location>
        <begin position="337"/>
        <end position="357"/>
    </location>
</feature>
<evidence type="ECO:0000256" key="2">
    <source>
        <dbReference type="ARBA" id="ARBA00022448"/>
    </source>
</evidence>
<dbReference type="Gene3D" id="1.10.3720.10">
    <property type="entry name" value="MetI-like"/>
    <property type="match status" value="2"/>
</dbReference>
<dbReference type="Pfam" id="PF00528">
    <property type="entry name" value="BPD_transp_1"/>
    <property type="match status" value="1"/>
</dbReference>
<dbReference type="RefSeq" id="WP_317524971.1">
    <property type="nucleotide sequence ID" value="NZ_JAWJZI010000023.1"/>
</dbReference>
<protein>
    <submittedName>
        <fullName evidence="9">Sugar ABC transporter permease</fullName>
    </submittedName>
</protein>
<keyword evidence="10" id="KW-1185">Reference proteome</keyword>
<gene>
    <name evidence="9" type="ORF">R2X38_24565</name>
</gene>
<feature type="transmembrane region" description="Helical" evidence="7">
    <location>
        <begin position="20"/>
        <end position="49"/>
    </location>
</feature>
<feature type="transmembrane region" description="Helical" evidence="7">
    <location>
        <begin position="231"/>
        <end position="254"/>
    </location>
</feature>
<dbReference type="Proteomes" id="UP001186452">
    <property type="component" value="Unassembled WGS sequence"/>
</dbReference>
<evidence type="ECO:0000256" key="5">
    <source>
        <dbReference type="ARBA" id="ARBA00022989"/>
    </source>
</evidence>
<evidence type="ECO:0000256" key="6">
    <source>
        <dbReference type="ARBA" id="ARBA00023136"/>
    </source>
</evidence>
<evidence type="ECO:0000259" key="8">
    <source>
        <dbReference type="PROSITE" id="PS50928"/>
    </source>
</evidence>
<keyword evidence="5 7" id="KW-1133">Transmembrane helix</keyword>
<proteinExistence type="inferred from homology"/>
<keyword evidence="4 7" id="KW-0812">Transmembrane</keyword>
<reference evidence="9 10" key="1">
    <citation type="submission" date="2023-10" db="EMBL/GenBank/DDBJ databases">
        <title>Marine bacteria isolated from horseshoe crab.</title>
        <authorList>
            <person name="Cheng T.H."/>
        </authorList>
    </citation>
    <scope>NUCLEOTIDE SEQUENCE [LARGE SCALE GENOMIC DNA]</scope>
    <source>
        <strain evidence="9 10">HSC6</strain>
    </source>
</reference>
<feature type="transmembrane region" description="Helical" evidence="7">
    <location>
        <begin position="289"/>
        <end position="308"/>
    </location>
</feature>
<dbReference type="CDD" id="cd06261">
    <property type="entry name" value="TM_PBP2"/>
    <property type="match status" value="1"/>
</dbReference>
<evidence type="ECO:0000256" key="1">
    <source>
        <dbReference type="ARBA" id="ARBA00004651"/>
    </source>
</evidence>
<dbReference type="PANTHER" id="PTHR30193">
    <property type="entry name" value="ABC TRANSPORTER PERMEASE PROTEIN"/>
    <property type="match status" value="1"/>
</dbReference>
<feature type="transmembrane region" description="Helical" evidence="7">
    <location>
        <begin position="180"/>
        <end position="200"/>
    </location>
</feature>
<evidence type="ECO:0000256" key="4">
    <source>
        <dbReference type="ARBA" id="ARBA00022692"/>
    </source>
</evidence>
<accession>A0ABU3ZQ73</accession>